<dbReference type="GO" id="GO:0008083">
    <property type="term" value="F:growth factor activity"/>
    <property type="evidence" value="ECO:0007669"/>
    <property type="project" value="UniProtKB-UniRule"/>
</dbReference>
<keyword evidence="6 9" id="KW-0732">Signal</keyword>
<comment type="PTM">
    <text evidence="9">Sulfation is important for activity and for the binding to a putative membrane receptor.</text>
</comment>
<sequence>MSKLSTLFMVALLLFFTLPCAGLPEPFLVKTQLEDGTAENIEVGESSCEGEEEEECLMRRTLAAHVDYIYTQKRKP</sequence>
<dbReference type="InterPro" id="IPR009438">
    <property type="entry name" value="Phytosulfokine"/>
</dbReference>
<evidence type="ECO:0000256" key="9">
    <source>
        <dbReference type="RuleBase" id="RU368031"/>
    </source>
</evidence>
<keyword evidence="7 9" id="KW-0221">Differentiation</keyword>
<reference evidence="10 11" key="1">
    <citation type="submission" date="2024-02" db="EMBL/GenBank/DDBJ databases">
        <authorList>
            <person name="Vignale AGUSTIN F."/>
            <person name="Sosa J E."/>
            <person name="Modenutti C."/>
        </authorList>
    </citation>
    <scope>NUCLEOTIDE SEQUENCE [LARGE SCALE GENOMIC DNA]</scope>
</reference>
<comment type="similarity">
    <text evidence="2 9">Belongs to the phytosulfokine family.</text>
</comment>
<dbReference type="GO" id="GO:0008283">
    <property type="term" value="P:cell population proliferation"/>
    <property type="evidence" value="ECO:0007669"/>
    <property type="project" value="UniProtKB-UniRule"/>
</dbReference>
<evidence type="ECO:0000313" key="11">
    <source>
        <dbReference type="Proteomes" id="UP001642360"/>
    </source>
</evidence>
<comment type="function">
    <text evidence="9">Promotes plant cell differentiation, organogenesis and somatic embryogenesis as well as cell proliferation.</text>
</comment>
<feature type="signal peptide" evidence="9">
    <location>
        <begin position="1"/>
        <end position="22"/>
    </location>
</feature>
<dbReference type="EMBL" id="CAUOFW020000833">
    <property type="protein sequence ID" value="CAK9137674.1"/>
    <property type="molecule type" value="Genomic_DNA"/>
</dbReference>
<protein>
    <recommendedName>
        <fullName evidence="9">Phytosulfokine</fullName>
    </recommendedName>
    <component>
        <recommendedName>
            <fullName evidence="9">Phytosulfokine-alpha</fullName>
            <shortName evidence="9">PSK-alpha</shortName>
            <shortName evidence="9">Phytosulfokine-a</shortName>
        </recommendedName>
    </component>
    <component>
        <recommendedName>
            <fullName evidence="9">Phytosulfokine-beta</fullName>
            <shortName evidence="9">PSK-beta</shortName>
            <shortName evidence="9">Phytosulfokine-b</shortName>
        </recommendedName>
    </component>
</protein>
<dbReference type="GO" id="GO:0030154">
    <property type="term" value="P:cell differentiation"/>
    <property type="evidence" value="ECO:0007669"/>
    <property type="project" value="UniProtKB-UniRule"/>
</dbReference>
<gene>
    <name evidence="10" type="ORF">ILEXP_LOCUS4699</name>
</gene>
<evidence type="ECO:0000256" key="1">
    <source>
        <dbReference type="ARBA" id="ARBA00004613"/>
    </source>
</evidence>
<comment type="subcellular location">
    <subcellularLocation>
        <location evidence="1 9">Secreted</location>
    </subcellularLocation>
</comment>
<comment type="caution">
    <text evidence="10">The sequence shown here is derived from an EMBL/GenBank/DDBJ whole genome shotgun (WGS) entry which is preliminary data.</text>
</comment>
<comment type="PTM">
    <text evidence="9">PSK-alpha is produced by endopeptidase digestion. PSK-beta is produced from PSK-alpha by exopeptidase digestion.</text>
</comment>
<keyword evidence="4 9" id="KW-0964">Secreted</keyword>
<name>A0ABC8QY56_9AQUA</name>
<evidence type="ECO:0000256" key="2">
    <source>
        <dbReference type="ARBA" id="ARBA00010781"/>
    </source>
</evidence>
<proteinExistence type="inferred from homology"/>
<dbReference type="GO" id="GO:0005576">
    <property type="term" value="C:extracellular region"/>
    <property type="evidence" value="ECO:0007669"/>
    <property type="project" value="UniProtKB-SubCell"/>
</dbReference>
<dbReference type="AlphaFoldDB" id="A0ABC8QY56"/>
<evidence type="ECO:0000256" key="3">
    <source>
        <dbReference type="ARBA" id="ARBA00022473"/>
    </source>
</evidence>
<dbReference type="PANTHER" id="PTHR33285">
    <property type="entry name" value="PHYTOSULFOKINES 3"/>
    <property type="match status" value="1"/>
</dbReference>
<evidence type="ECO:0000256" key="8">
    <source>
        <dbReference type="ARBA" id="ARBA00023030"/>
    </source>
</evidence>
<keyword evidence="11" id="KW-1185">Reference proteome</keyword>
<evidence type="ECO:0000313" key="10">
    <source>
        <dbReference type="EMBL" id="CAK9137674.1"/>
    </source>
</evidence>
<dbReference type="Pfam" id="PF06404">
    <property type="entry name" value="PSK"/>
    <property type="match status" value="1"/>
</dbReference>
<keyword evidence="3 9" id="KW-0217">Developmental protein</keyword>
<evidence type="ECO:0000256" key="4">
    <source>
        <dbReference type="ARBA" id="ARBA00022525"/>
    </source>
</evidence>
<keyword evidence="8 9" id="KW-0339">Growth factor</keyword>
<evidence type="ECO:0000256" key="5">
    <source>
        <dbReference type="ARBA" id="ARBA00022641"/>
    </source>
</evidence>
<organism evidence="10 11">
    <name type="scientific">Ilex paraguariensis</name>
    <name type="common">yerba mate</name>
    <dbReference type="NCBI Taxonomy" id="185542"/>
    <lineage>
        <taxon>Eukaryota</taxon>
        <taxon>Viridiplantae</taxon>
        <taxon>Streptophyta</taxon>
        <taxon>Embryophyta</taxon>
        <taxon>Tracheophyta</taxon>
        <taxon>Spermatophyta</taxon>
        <taxon>Magnoliopsida</taxon>
        <taxon>eudicotyledons</taxon>
        <taxon>Gunneridae</taxon>
        <taxon>Pentapetalae</taxon>
        <taxon>asterids</taxon>
        <taxon>campanulids</taxon>
        <taxon>Aquifoliales</taxon>
        <taxon>Aquifoliaceae</taxon>
        <taxon>Ilex</taxon>
    </lineage>
</organism>
<accession>A0ABC8QY56</accession>
<evidence type="ECO:0000256" key="6">
    <source>
        <dbReference type="ARBA" id="ARBA00022729"/>
    </source>
</evidence>
<dbReference type="Proteomes" id="UP001642360">
    <property type="component" value="Unassembled WGS sequence"/>
</dbReference>
<evidence type="ECO:0000256" key="7">
    <source>
        <dbReference type="ARBA" id="ARBA00022782"/>
    </source>
</evidence>
<keyword evidence="5 9" id="KW-0765">Sulfation</keyword>
<dbReference type="PANTHER" id="PTHR33285:SF55">
    <property type="entry name" value="PHYTOSULFOKINES 3"/>
    <property type="match status" value="1"/>
</dbReference>
<feature type="chain" id="PRO_5044529641" description="Phytosulfokine" evidence="9">
    <location>
        <begin position="23"/>
        <end position="76"/>
    </location>
</feature>